<dbReference type="PANTHER" id="PTHR33795:SF1">
    <property type="entry name" value="INSERTION ELEMENT IS150 PROTEIN INSJ"/>
    <property type="match status" value="1"/>
</dbReference>
<evidence type="ECO:0000256" key="2">
    <source>
        <dbReference type="SAM" id="MobiDB-lite"/>
    </source>
</evidence>
<name>A0A645CM50_9ZZZZ</name>
<dbReference type="SUPFAM" id="SSF48295">
    <property type="entry name" value="TrpR-like"/>
    <property type="match status" value="1"/>
</dbReference>
<reference evidence="4" key="1">
    <citation type="submission" date="2019-08" db="EMBL/GenBank/DDBJ databases">
        <authorList>
            <person name="Kucharzyk K."/>
            <person name="Murdoch R.W."/>
            <person name="Higgins S."/>
            <person name="Loffler F."/>
        </authorList>
    </citation>
    <scope>NUCLEOTIDE SEQUENCE</scope>
</reference>
<accession>A0A645CM50</accession>
<dbReference type="GO" id="GO:0043565">
    <property type="term" value="F:sequence-specific DNA binding"/>
    <property type="evidence" value="ECO:0007669"/>
    <property type="project" value="InterPro"/>
</dbReference>
<dbReference type="InterPro" id="IPR009057">
    <property type="entry name" value="Homeodomain-like_sf"/>
</dbReference>
<comment type="similarity">
    <text evidence="1">Belongs to the IS150/IS1296 orfA family.</text>
</comment>
<dbReference type="InterPro" id="IPR052057">
    <property type="entry name" value="IS150/IS1296_orfA-like"/>
</dbReference>
<evidence type="ECO:0000259" key="3">
    <source>
        <dbReference type="Pfam" id="PF13518"/>
    </source>
</evidence>
<comment type="caution">
    <text evidence="4">The sequence shown here is derived from an EMBL/GenBank/DDBJ whole genome shotgun (WGS) entry which is preliminary data.</text>
</comment>
<dbReference type="SUPFAM" id="SSF46689">
    <property type="entry name" value="Homeodomain-like"/>
    <property type="match status" value="1"/>
</dbReference>
<gene>
    <name evidence="4" type="ORF">SDC9_125096</name>
</gene>
<dbReference type="InterPro" id="IPR036388">
    <property type="entry name" value="WH-like_DNA-bd_sf"/>
</dbReference>
<dbReference type="EMBL" id="VSSQ01028379">
    <property type="protein sequence ID" value="MPM78086.1"/>
    <property type="molecule type" value="Genomic_DNA"/>
</dbReference>
<dbReference type="GO" id="GO:0006313">
    <property type="term" value="P:DNA transposition"/>
    <property type="evidence" value="ECO:0007669"/>
    <property type="project" value="InterPro"/>
</dbReference>
<dbReference type="Pfam" id="PF01527">
    <property type="entry name" value="HTH_Tnp_1"/>
    <property type="match status" value="1"/>
</dbReference>
<feature type="domain" description="Insertion element IS150 protein InsJ-like helix-turn-helix" evidence="3">
    <location>
        <begin position="62"/>
        <end position="114"/>
    </location>
</feature>
<dbReference type="Pfam" id="PF13518">
    <property type="entry name" value="HTH_28"/>
    <property type="match status" value="1"/>
</dbReference>
<evidence type="ECO:0000256" key="1">
    <source>
        <dbReference type="ARBA" id="ARBA00038232"/>
    </source>
</evidence>
<dbReference type="InterPro" id="IPR010921">
    <property type="entry name" value="Trp_repressor/repl_initiator"/>
</dbReference>
<dbReference type="InterPro" id="IPR055247">
    <property type="entry name" value="InsJ-like_HTH"/>
</dbReference>
<proteinExistence type="inferred from homology"/>
<dbReference type="GO" id="GO:0004803">
    <property type="term" value="F:transposase activity"/>
    <property type="evidence" value="ECO:0007669"/>
    <property type="project" value="InterPro"/>
</dbReference>
<dbReference type="InterPro" id="IPR002514">
    <property type="entry name" value="Transposase_8"/>
</dbReference>
<feature type="compositionally biased region" description="Basic residues" evidence="2">
    <location>
        <begin position="110"/>
        <end position="124"/>
    </location>
</feature>
<dbReference type="PANTHER" id="PTHR33795">
    <property type="entry name" value="INSERTION ELEMENT IS150 PROTEIN INSJ"/>
    <property type="match status" value="1"/>
</dbReference>
<dbReference type="Gene3D" id="1.10.10.10">
    <property type="entry name" value="Winged helix-like DNA-binding domain superfamily/Winged helix DNA-binding domain"/>
    <property type="match status" value="2"/>
</dbReference>
<evidence type="ECO:0000313" key="4">
    <source>
        <dbReference type="EMBL" id="MPM78086.1"/>
    </source>
</evidence>
<sequence length="162" mass="19272">MTKYSEEEKKTAIKAVEAGESIAQVARDYQISESVLKWIVRNYRERGEKGLNSHTYGWSAKQKYEVLKYMQENQLSFQETGVRLGIRDSTVLQWERRYLENGIEGLENKKKGRKPRVQKPKPPKTRLEELEEENLNLRIENEYLKKLNALVAEREKRERENR</sequence>
<dbReference type="AlphaFoldDB" id="A0A645CM50"/>
<feature type="region of interest" description="Disordered" evidence="2">
    <location>
        <begin position="105"/>
        <end position="129"/>
    </location>
</feature>
<organism evidence="4">
    <name type="scientific">bioreactor metagenome</name>
    <dbReference type="NCBI Taxonomy" id="1076179"/>
    <lineage>
        <taxon>unclassified sequences</taxon>
        <taxon>metagenomes</taxon>
        <taxon>ecological metagenomes</taxon>
    </lineage>
</organism>
<protein>
    <recommendedName>
        <fullName evidence="3">Insertion element IS150 protein InsJ-like helix-turn-helix domain-containing protein</fullName>
    </recommendedName>
</protein>